<keyword evidence="3 5" id="KW-0808">Transferase</keyword>
<name>A0AAX3FPD0_9PSED</name>
<proteinExistence type="inferred from homology"/>
<dbReference type="InterPro" id="IPR013216">
    <property type="entry name" value="Methyltransf_11"/>
</dbReference>
<dbReference type="Pfam" id="PF08241">
    <property type="entry name" value="Methyltransf_11"/>
    <property type="match status" value="1"/>
</dbReference>
<dbReference type="PANTHER" id="PTHR44942:SF4">
    <property type="entry name" value="METHYLTRANSFERASE TYPE 11 DOMAIN-CONTAINING PROTEIN"/>
    <property type="match status" value="1"/>
</dbReference>
<dbReference type="InterPro" id="IPR029063">
    <property type="entry name" value="SAM-dependent_MTases_sf"/>
</dbReference>
<comment type="similarity">
    <text evidence="1">Belongs to the methyltransferase superfamily.</text>
</comment>
<keyword evidence="2 5" id="KW-0489">Methyltransferase</keyword>
<gene>
    <name evidence="5" type="primary">ycgJ</name>
    <name evidence="5" type="ORF">NCTC7357_00592</name>
</gene>
<dbReference type="InterPro" id="IPR051052">
    <property type="entry name" value="Diverse_substrate_MTase"/>
</dbReference>
<evidence type="ECO:0000256" key="2">
    <source>
        <dbReference type="ARBA" id="ARBA00022603"/>
    </source>
</evidence>
<feature type="domain" description="Methyltransferase type 11" evidence="4">
    <location>
        <begin position="51"/>
        <end position="139"/>
    </location>
</feature>
<dbReference type="Proteomes" id="UP000277437">
    <property type="component" value="Chromosome"/>
</dbReference>
<dbReference type="GO" id="GO:0008757">
    <property type="term" value="F:S-adenosylmethionine-dependent methyltransferase activity"/>
    <property type="evidence" value="ECO:0007669"/>
    <property type="project" value="InterPro"/>
</dbReference>
<dbReference type="EC" id="2.1.1.-" evidence="5"/>
<evidence type="ECO:0000313" key="6">
    <source>
        <dbReference type="Proteomes" id="UP000277437"/>
    </source>
</evidence>
<evidence type="ECO:0000256" key="1">
    <source>
        <dbReference type="ARBA" id="ARBA00008361"/>
    </source>
</evidence>
<dbReference type="SUPFAM" id="SSF53335">
    <property type="entry name" value="S-adenosyl-L-methionine-dependent methyltransferases"/>
    <property type="match status" value="1"/>
</dbReference>
<protein>
    <submittedName>
        <fullName evidence="5">Methyltransferase</fullName>
        <ecNumber evidence="5">2.1.1.-</ecNumber>
    </submittedName>
</protein>
<dbReference type="EMBL" id="LR134334">
    <property type="protein sequence ID" value="VEF72358.1"/>
    <property type="molecule type" value="Genomic_DNA"/>
</dbReference>
<dbReference type="GO" id="GO:0032259">
    <property type="term" value="P:methylation"/>
    <property type="evidence" value="ECO:0007669"/>
    <property type="project" value="UniProtKB-KW"/>
</dbReference>
<evidence type="ECO:0000313" key="5">
    <source>
        <dbReference type="EMBL" id="VEF72358.1"/>
    </source>
</evidence>
<dbReference type="RefSeq" id="WP_124324519.1">
    <property type="nucleotide sequence ID" value="NZ_CP118137.1"/>
</dbReference>
<accession>A0AAX3FPD0</accession>
<reference evidence="5 6" key="1">
    <citation type="submission" date="2018-12" db="EMBL/GenBank/DDBJ databases">
        <authorList>
            <consortium name="Pathogen Informatics"/>
        </authorList>
    </citation>
    <scope>NUCLEOTIDE SEQUENCE [LARGE SCALE GENOMIC DNA]</scope>
    <source>
        <strain evidence="5 6">NCTC7357</strain>
    </source>
</reference>
<dbReference type="PANTHER" id="PTHR44942">
    <property type="entry name" value="METHYLTRANSF_11 DOMAIN-CONTAINING PROTEIN"/>
    <property type="match status" value="1"/>
</dbReference>
<dbReference type="AlphaFoldDB" id="A0AAX3FPD0"/>
<dbReference type="Gene3D" id="3.40.50.150">
    <property type="entry name" value="Vaccinia Virus protein VP39"/>
    <property type="match status" value="1"/>
</dbReference>
<evidence type="ECO:0000259" key="4">
    <source>
        <dbReference type="Pfam" id="PF08241"/>
    </source>
</evidence>
<evidence type="ECO:0000256" key="3">
    <source>
        <dbReference type="ARBA" id="ARBA00022679"/>
    </source>
</evidence>
<dbReference type="CDD" id="cd02440">
    <property type="entry name" value="AdoMet_MTases"/>
    <property type="match status" value="1"/>
</dbReference>
<organism evidence="5 6">
    <name type="scientific">Pseudomonas chlororaphis</name>
    <dbReference type="NCBI Taxonomy" id="587753"/>
    <lineage>
        <taxon>Bacteria</taxon>
        <taxon>Pseudomonadati</taxon>
        <taxon>Pseudomonadota</taxon>
        <taxon>Gammaproteobacteria</taxon>
        <taxon>Pseudomonadales</taxon>
        <taxon>Pseudomonadaceae</taxon>
        <taxon>Pseudomonas</taxon>
    </lineage>
</organism>
<sequence>MKDPQPSIHHAAADGYKGAAETYVRGRPDYPPALDQWLRTRLGLQAGQVVVDLGAGTGKFTGRLLATGARVIAVEPVAQMLAKLAASHPRAEALSGTANAIPLADESVDVVVCAQAFHWFASHEALSEIARVLKPGGRLGLVWNLRDARVPWVQRLDRIVNALQGDTPRYYTGAWRQAFPHPRFTALQEQHFSNSHSGAPENVIFDRVRSTSFIAALPDAERAQVDRQIATLIAAEPELRDKCVVSVPYETAAFCAHKIPRSRNPPVGASF</sequence>